<keyword evidence="8" id="KW-0812">Transmembrane</keyword>
<dbReference type="EC" id="3.4.19.12" evidence="7"/>
<evidence type="ECO:0000256" key="4">
    <source>
        <dbReference type="ARBA" id="ARBA00022786"/>
    </source>
</evidence>
<accession>A0A6F9DVV6</accession>
<evidence type="ECO:0000256" key="1">
    <source>
        <dbReference type="ARBA" id="ARBA00000707"/>
    </source>
</evidence>
<dbReference type="GO" id="GO:0005634">
    <property type="term" value="C:nucleus"/>
    <property type="evidence" value="ECO:0007669"/>
    <property type="project" value="TreeGrafter"/>
</dbReference>
<evidence type="ECO:0000313" key="10">
    <source>
        <dbReference type="EMBL" id="CAB3267552.1"/>
    </source>
</evidence>
<dbReference type="GO" id="GO:0006508">
    <property type="term" value="P:proteolysis"/>
    <property type="evidence" value="ECO:0007669"/>
    <property type="project" value="UniProtKB-KW"/>
</dbReference>
<proteinExistence type="evidence at transcript level"/>
<comment type="catalytic activity">
    <reaction evidence="1 7">
        <text>Thiol-dependent hydrolysis of ester, thioester, amide, peptide and isopeptide bonds formed by the C-terminal Gly of ubiquitin (a 76-residue protein attached to proteins as an intracellular targeting signal).</text>
        <dbReference type="EC" id="3.4.19.12"/>
    </reaction>
</comment>
<keyword evidence="6 7" id="KW-0788">Thiol protease</keyword>
<evidence type="ECO:0000256" key="7">
    <source>
        <dbReference type="RuleBase" id="RU366025"/>
    </source>
</evidence>
<dbReference type="PROSITE" id="PS50235">
    <property type="entry name" value="USP_3"/>
    <property type="match status" value="1"/>
</dbReference>
<evidence type="ECO:0000256" key="2">
    <source>
        <dbReference type="ARBA" id="ARBA00009085"/>
    </source>
</evidence>
<dbReference type="InterPro" id="IPR001394">
    <property type="entry name" value="Peptidase_C19_UCH"/>
</dbReference>
<dbReference type="PANTHER" id="PTHR24006">
    <property type="entry name" value="UBIQUITIN CARBOXYL-TERMINAL HYDROLASE"/>
    <property type="match status" value="1"/>
</dbReference>
<evidence type="ECO:0000259" key="9">
    <source>
        <dbReference type="PROSITE" id="PS50235"/>
    </source>
</evidence>
<dbReference type="InterPro" id="IPR038765">
    <property type="entry name" value="Papain-like_cys_pep_sf"/>
</dbReference>
<evidence type="ECO:0000256" key="5">
    <source>
        <dbReference type="ARBA" id="ARBA00022801"/>
    </source>
</evidence>
<sequence>MLKRDLLHKLRFKMNGLHRLIIFTSIGVSAVGFIFWKYCKTQKKSRKVFPGLLNVGNTCFMNSVLQCLASQIVFTRCLETLGGSRDRSLLANTLCDIINKLQLSNSEEYFDPSDLLFDMIARGWHIPQDEHDAHEFFNALLSTVDDETKFEKEQSPLSLIAKSQSQTVSKDEKLLTHKEKNSYRGLLSVKLRCTKCGNSNPITYETFDCLSVPIATSSPWQLGHVSLHDCLGMLIGKEHVSDVTCLKCSDGQTRETTGLGSEEETKEYSLNGRTFEKGFQFSFPKLHTQINFVKKVNNNSGAKIKCSFEKETFVAKVPRSLCIHLQRLVWKHGMPIKQPHFVQFPQTLNLRRYTSNYSRQASQSQDNLKSSTSKNFCLTGVIVHIGAWGFQGHYVAYRKCCNVNQNGNTTYTWYFTSDTVVRRVSIEEVLACPAYMLFYERS</sequence>
<protein>
    <recommendedName>
        <fullName evidence="7">Ubiquitin carboxyl-terminal hydrolase</fullName>
        <ecNumber evidence="7">3.4.19.12</ecNumber>
    </recommendedName>
</protein>
<dbReference type="GO" id="GO:0016579">
    <property type="term" value="P:protein deubiquitination"/>
    <property type="evidence" value="ECO:0007669"/>
    <property type="project" value="InterPro"/>
</dbReference>
<dbReference type="Gene3D" id="3.90.70.10">
    <property type="entry name" value="Cysteine proteinases"/>
    <property type="match status" value="1"/>
</dbReference>
<dbReference type="InterPro" id="IPR050164">
    <property type="entry name" value="Peptidase_C19"/>
</dbReference>
<name>A0A6F9DVV6_9ASCI</name>
<gene>
    <name evidence="10" type="primary">Usp30</name>
</gene>
<dbReference type="InterPro" id="IPR018200">
    <property type="entry name" value="USP_CS"/>
</dbReference>
<dbReference type="EMBL" id="LR791690">
    <property type="protein sequence ID" value="CAB3267552.1"/>
    <property type="molecule type" value="mRNA"/>
</dbReference>
<dbReference type="InterPro" id="IPR028889">
    <property type="entry name" value="USP"/>
</dbReference>
<evidence type="ECO:0000256" key="3">
    <source>
        <dbReference type="ARBA" id="ARBA00022670"/>
    </source>
</evidence>
<dbReference type="GO" id="GO:0004843">
    <property type="term" value="F:cysteine-type deubiquitinase activity"/>
    <property type="evidence" value="ECO:0007669"/>
    <property type="project" value="UniProtKB-UniRule"/>
</dbReference>
<evidence type="ECO:0000256" key="6">
    <source>
        <dbReference type="ARBA" id="ARBA00022807"/>
    </source>
</evidence>
<dbReference type="PANTHER" id="PTHR24006:SF888">
    <property type="entry name" value="UBIQUITIN CARBOXYL-TERMINAL HYDROLASE 30"/>
    <property type="match status" value="1"/>
</dbReference>
<dbReference type="Pfam" id="PF00443">
    <property type="entry name" value="UCH"/>
    <property type="match status" value="1"/>
</dbReference>
<keyword evidence="3 7" id="KW-0645">Protease</keyword>
<dbReference type="GO" id="GO:0005829">
    <property type="term" value="C:cytosol"/>
    <property type="evidence" value="ECO:0007669"/>
    <property type="project" value="TreeGrafter"/>
</dbReference>
<dbReference type="SUPFAM" id="SSF54001">
    <property type="entry name" value="Cysteine proteinases"/>
    <property type="match status" value="1"/>
</dbReference>
<feature type="domain" description="USP" evidence="9">
    <location>
        <begin position="50"/>
        <end position="442"/>
    </location>
</feature>
<dbReference type="PROSITE" id="PS00972">
    <property type="entry name" value="USP_1"/>
    <property type="match status" value="1"/>
</dbReference>
<reference evidence="10" key="1">
    <citation type="submission" date="2020-04" db="EMBL/GenBank/DDBJ databases">
        <authorList>
            <person name="Neveu A P."/>
        </authorList>
    </citation>
    <scope>NUCLEOTIDE SEQUENCE</scope>
    <source>
        <tissue evidence="10">Whole embryo</tissue>
    </source>
</reference>
<keyword evidence="4 7" id="KW-0833">Ubl conjugation pathway</keyword>
<keyword evidence="8" id="KW-1133">Transmembrane helix</keyword>
<comment type="similarity">
    <text evidence="2 7">Belongs to the peptidase C19 family.</text>
</comment>
<organism evidence="10">
    <name type="scientific">Phallusia mammillata</name>
    <dbReference type="NCBI Taxonomy" id="59560"/>
    <lineage>
        <taxon>Eukaryota</taxon>
        <taxon>Metazoa</taxon>
        <taxon>Chordata</taxon>
        <taxon>Tunicata</taxon>
        <taxon>Ascidiacea</taxon>
        <taxon>Phlebobranchia</taxon>
        <taxon>Ascidiidae</taxon>
        <taxon>Phallusia</taxon>
    </lineage>
</organism>
<keyword evidence="5 7" id="KW-0378">Hydrolase</keyword>
<dbReference type="PROSITE" id="PS00973">
    <property type="entry name" value="USP_2"/>
    <property type="match status" value="1"/>
</dbReference>
<feature type="transmembrane region" description="Helical" evidence="8">
    <location>
        <begin position="20"/>
        <end position="38"/>
    </location>
</feature>
<evidence type="ECO:0000256" key="8">
    <source>
        <dbReference type="SAM" id="Phobius"/>
    </source>
</evidence>
<dbReference type="AlphaFoldDB" id="A0A6F9DVV6"/>
<keyword evidence="8" id="KW-0472">Membrane</keyword>